<gene>
    <name evidence="1" type="ORF">Ga0061063_2741</name>
</gene>
<dbReference type="AlphaFoldDB" id="A0A0K6H6Y1"/>
<proteinExistence type="predicted"/>
<dbReference type="OrthoDB" id="9816564at2"/>
<keyword evidence="2" id="KW-1185">Reference proteome</keyword>
<accession>A0A0K6H6Y1</accession>
<name>A0A0K6H6Y1_9NEIS</name>
<evidence type="ECO:0000313" key="1">
    <source>
        <dbReference type="EMBL" id="CUA86649.1"/>
    </source>
</evidence>
<organism evidence="1 2">
    <name type="scientific">Gulbenkiania indica</name>
    <dbReference type="NCBI Taxonomy" id="375574"/>
    <lineage>
        <taxon>Bacteria</taxon>
        <taxon>Pseudomonadati</taxon>
        <taxon>Pseudomonadota</taxon>
        <taxon>Betaproteobacteria</taxon>
        <taxon>Neisseriales</taxon>
        <taxon>Chromobacteriaceae</taxon>
        <taxon>Gulbenkiania</taxon>
    </lineage>
</organism>
<evidence type="ECO:0000313" key="2">
    <source>
        <dbReference type="Proteomes" id="UP000243535"/>
    </source>
</evidence>
<dbReference type="EMBL" id="CYHA01000009">
    <property type="protein sequence ID" value="CUA86649.1"/>
    <property type="molecule type" value="Genomic_DNA"/>
</dbReference>
<dbReference type="GO" id="GO:0016740">
    <property type="term" value="F:transferase activity"/>
    <property type="evidence" value="ECO:0007669"/>
    <property type="project" value="UniProtKB-KW"/>
</dbReference>
<dbReference type="STRING" id="375574.GCA_001418035_02513"/>
<dbReference type="Proteomes" id="UP000243535">
    <property type="component" value="Unassembled WGS sequence"/>
</dbReference>
<sequence length="367" mass="40953">MRLLYMSPVPWESFAQRPHKFVEWFHNRTGGPVLWVDPYPTRFPGWRDLRRSRLSVCASQHTSQPPWLTLLKPGGLPIEPLPVSGWVNGLLWRQSSRAIGNFVEGGRTLLAIGKPSVLALKLLNHLRDCLSLYDAMDDFPAFYMGVSRFALARREREIAQRVSVILASSSELKSQWAKIHKDVRLVHNALDLSAVQAVGPAPMTFNKKVFGYVGTIASWFDWDWVCALAEARPDDEIRLIGPVFDSSTRKLPGNINLLPACDHAVALKAMTEFHVGLIPFKKNVLTASVDPIKYYEYRALGLPVISTDFGEMSLRAGERGVFITLTVSDVPAMADSAIQFFGDAGDASVFAIQNSWEARFDAAKLLL</sequence>
<reference evidence="2" key="1">
    <citation type="submission" date="2015-08" db="EMBL/GenBank/DDBJ databases">
        <authorList>
            <person name="Varghese N."/>
        </authorList>
    </citation>
    <scope>NUCLEOTIDE SEQUENCE [LARGE SCALE GENOMIC DNA]</scope>
    <source>
        <strain evidence="2">DSM 17901</strain>
    </source>
</reference>
<dbReference type="SUPFAM" id="SSF53756">
    <property type="entry name" value="UDP-Glycosyltransferase/glycogen phosphorylase"/>
    <property type="match status" value="1"/>
</dbReference>
<protein>
    <submittedName>
        <fullName evidence="1">Glycosyl transferases group 1</fullName>
    </submittedName>
</protein>
<dbReference type="Gene3D" id="3.40.50.2000">
    <property type="entry name" value="Glycogen Phosphorylase B"/>
    <property type="match status" value="1"/>
</dbReference>
<keyword evidence="1" id="KW-0808">Transferase</keyword>